<dbReference type="GO" id="GO:0008168">
    <property type="term" value="F:methyltransferase activity"/>
    <property type="evidence" value="ECO:0007669"/>
    <property type="project" value="UniProtKB-KW"/>
</dbReference>
<dbReference type="EMBL" id="JACCBB010000001">
    <property type="protein sequence ID" value="NYD23284.1"/>
    <property type="molecule type" value="Genomic_DNA"/>
</dbReference>
<dbReference type="InterPro" id="IPR001041">
    <property type="entry name" value="2Fe-2S_ferredoxin-type"/>
</dbReference>
<accession>A0A7Y9DMD7</accession>
<keyword evidence="2" id="KW-0408">Iron</keyword>
<keyword evidence="6" id="KW-0489">Methyltransferase</keyword>
<dbReference type="EC" id="1.14.13.82" evidence="6"/>
<dbReference type="InterPro" id="IPR017927">
    <property type="entry name" value="FAD-bd_FR_type"/>
</dbReference>
<evidence type="ECO:0000313" key="6">
    <source>
        <dbReference type="EMBL" id="NYD23284.1"/>
    </source>
</evidence>
<dbReference type="PROSITE" id="PS00197">
    <property type="entry name" value="2FE2S_FER_1"/>
    <property type="match status" value="1"/>
</dbReference>
<dbReference type="InterPro" id="IPR017938">
    <property type="entry name" value="Riboflavin_synthase-like_b-brl"/>
</dbReference>
<dbReference type="Pfam" id="PF00111">
    <property type="entry name" value="Fer2"/>
    <property type="match status" value="1"/>
</dbReference>
<dbReference type="Gene3D" id="3.10.20.30">
    <property type="match status" value="1"/>
</dbReference>
<dbReference type="PROSITE" id="PS51384">
    <property type="entry name" value="FAD_FR"/>
    <property type="match status" value="1"/>
</dbReference>
<dbReference type="CDD" id="cd00207">
    <property type="entry name" value="fer2"/>
    <property type="match status" value="1"/>
</dbReference>
<dbReference type="InterPro" id="IPR006058">
    <property type="entry name" value="2Fe2S_fd_BS"/>
</dbReference>
<dbReference type="GO" id="GO:0018489">
    <property type="term" value="F:vanillate monooxygenase activity"/>
    <property type="evidence" value="ECO:0007669"/>
    <property type="project" value="UniProtKB-EC"/>
</dbReference>
<dbReference type="GO" id="GO:0032259">
    <property type="term" value="P:methylation"/>
    <property type="evidence" value="ECO:0007669"/>
    <property type="project" value="UniProtKB-KW"/>
</dbReference>
<gene>
    <name evidence="6" type="ORF">BJ968_002824</name>
</gene>
<dbReference type="InterPro" id="IPR012675">
    <property type="entry name" value="Beta-grasp_dom_sf"/>
</dbReference>
<keyword evidence="7" id="KW-1185">Reference proteome</keyword>
<keyword evidence="6" id="KW-0808">Transferase</keyword>
<dbReference type="CDD" id="cd06185">
    <property type="entry name" value="PDR_like"/>
    <property type="match status" value="1"/>
</dbReference>
<protein>
    <submittedName>
        <fullName evidence="6">Vanillate O-demethylase ferredoxin subunit</fullName>
        <ecNumber evidence="6">1.14.13.82</ecNumber>
    </submittedName>
</protein>
<dbReference type="PANTHER" id="PTHR47354">
    <property type="entry name" value="NADH OXIDOREDUCTASE HCR"/>
    <property type="match status" value="1"/>
</dbReference>
<keyword evidence="3" id="KW-0411">Iron-sulfur</keyword>
<dbReference type="InterPro" id="IPR008333">
    <property type="entry name" value="Cbr1-like_FAD-bd_dom"/>
</dbReference>
<dbReference type="PROSITE" id="PS51085">
    <property type="entry name" value="2FE2S_FER_2"/>
    <property type="match status" value="1"/>
</dbReference>
<dbReference type="Proteomes" id="UP000521922">
    <property type="component" value="Unassembled WGS sequence"/>
</dbReference>
<name>A0A7Y9DMD7_9ACTN</name>
<feature type="domain" description="2Fe-2S ferredoxin-type" evidence="4">
    <location>
        <begin position="251"/>
        <end position="343"/>
    </location>
</feature>
<dbReference type="InterPro" id="IPR050415">
    <property type="entry name" value="MRET"/>
</dbReference>
<evidence type="ECO:0000256" key="3">
    <source>
        <dbReference type="ARBA" id="ARBA00023014"/>
    </source>
</evidence>
<comment type="caution">
    <text evidence="6">The sequence shown here is derived from an EMBL/GenBank/DDBJ whole genome shotgun (WGS) entry which is preliminary data.</text>
</comment>
<dbReference type="Gene3D" id="2.40.30.10">
    <property type="entry name" value="Translation factors"/>
    <property type="match status" value="1"/>
</dbReference>
<dbReference type="InterPro" id="IPR039261">
    <property type="entry name" value="FNR_nucleotide-bd"/>
</dbReference>
<dbReference type="Gene3D" id="3.40.50.80">
    <property type="entry name" value="Nucleotide-binding domain of ferredoxin-NADP reductase (FNR) module"/>
    <property type="match status" value="1"/>
</dbReference>
<keyword evidence="2" id="KW-0479">Metal-binding</keyword>
<evidence type="ECO:0000259" key="4">
    <source>
        <dbReference type="PROSITE" id="PS51085"/>
    </source>
</evidence>
<dbReference type="PRINTS" id="PR00409">
    <property type="entry name" value="PHDIOXRDTASE"/>
</dbReference>
<dbReference type="RefSeq" id="WP_218885057.1">
    <property type="nucleotide sequence ID" value="NZ_BAAAGN010000010.1"/>
</dbReference>
<evidence type="ECO:0000259" key="5">
    <source>
        <dbReference type="PROSITE" id="PS51384"/>
    </source>
</evidence>
<dbReference type="GO" id="GO:0051537">
    <property type="term" value="F:2 iron, 2 sulfur cluster binding"/>
    <property type="evidence" value="ECO:0007669"/>
    <property type="project" value="UniProtKB-KW"/>
</dbReference>
<feature type="domain" description="FAD-binding FR-type" evidence="5">
    <location>
        <begin position="20"/>
        <end position="122"/>
    </location>
</feature>
<dbReference type="InterPro" id="IPR036010">
    <property type="entry name" value="2Fe-2S_ferredoxin-like_sf"/>
</dbReference>
<comment type="cofactor">
    <cofactor evidence="1">
        <name>FAD</name>
        <dbReference type="ChEBI" id="CHEBI:57692"/>
    </cofactor>
</comment>
<evidence type="ECO:0000256" key="2">
    <source>
        <dbReference type="ARBA" id="ARBA00022714"/>
    </source>
</evidence>
<evidence type="ECO:0000313" key="7">
    <source>
        <dbReference type="Proteomes" id="UP000521922"/>
    </source>
</evidence>
<dbReference type="PANTHER" id="PTHR47354:SF2">
    <property type="entry name" value="BLR2392 PROTEIN"/>
    <property type="match status" value="1"/>
</dbReference>
<evidence type="ECO:0000256" key="1">
    <source>
        <dbReference type="ARBA" id="ARBA00001974"/>
    </source>
</evidence>
<reference evidence="6 7" key="1">
    <citation type="submission" date="2020-07" db="EMBL/GenBank/DDBJ databases">
        <title>Sequencing the genomes of 1000 actinobacteria strains.</title>
        <authorList>
            <person name="Klenk H.-P."/>
        </authorList>
    </citation>
    <scope>NUCLEOTIDE SEQUENCE [LARGE SCALE GENOMIC DNA]</scope>
    <source>
        <strain evidence="6 7">DSM 7487</strain>
    </source>
</reference>
<dbReference type="SUPFAM" id="SSF63380">
    <property type="entry name" value="Riboflavin synthase domain-like"/>
    <property type="match status" value="1"/>
</dbReference>
<proteinExistence type="predicted"/>
<dbReference type="AlphaFoldDB" id="A0A7Y9DMD7"/>
<organism evidence="6 7">
    <name type="scientific">Kineococcus aurantiacus</name>
    <dbReference type="NCBI Taxonomy" id="37633"/>
    <lineage>
        <taxon>Bacteria</taxon>
        <taxon>Bacillati</taxon>
        <taxon>Actinomycetota</taxon>
        <taxon>Actinomycetes</taxon>
        <taxon>Kineosporiales</taxon>
        <taxon>Kineosporiaceae</taxon>
        <taxon>Kineococcus</taxon>
    </lineage>
</organism>
<sequence length="343" mass="35865">MNGGVTGGVTGRWVTGGVTGRWVTARVVETADVAVGARRVVLELPGPTRRADPGSHLDVRVPVAGRTEVRSYSVVDGSADGRRLALTVLRSATSRGGSAHLHSLAPGDPLVCTGPLQNFPLRTGAERYLLLAGGVGITALAAAARTLARRGDAVELVYAGRSRDRMPYLQDLGAELGDRLRVHVSDEGTRLDVAALVRRIAADAPGTEVHACGPLGLLDELRAAWARAGLPPTALRYETFGTSGRHEAQAFEVRVPRWGLTTRVGAGSTVLEALQAAGADLMYDCLKGECGLCVLPVRATAGTLDHRDVFLSDEQKAAGDRLCVCVSRVTAADGSGVVTLDVP</sequence>
<dbReference type="SUPFAM" id="SSF54292">
    <property type="entry name" value="2Fe-2S ferredoxin-like"/>
    <property type="match status" value="1"/>
</dbReference>
<dbReference type="SUPFAM" id="SSF52343">
    <property type="entry name" value="Ferredoxin reductase-like, C-terminal NADP-linked domain"/>
    <property type="match status" value="1"/>
</dbReference>
<keyword evidence="6" id="KW-0560">Oxidoreductase</keyword>
<dbReference type="Pfam" id="PF00970">
    <property type="entry name" value="FAD_binding_6"/>
    <property type="match status" value="1"/>
</dbReference>
<keyword evidence="2" id="KW-0001">2Fe-2S</keyword>